<evidence type="ECO:0000256" key="1">
    <source>
        <dbReference type="SAM" id="MobiDB-lite"/>
    </source>
</evidence>
<evidence type="ECO:0000313" key="4">
    <source>
        <dbReference type="Proteomes" id="UP000199323"/>
    </source>
</evidence>
<proteinExistence type="predicted"/>
<evidence type="ECO:0000313" key="3">
    <source>
        <dbReference type="EMBL" id="SFF00851.1"/>
    </source>
</evidence>
<keyword evidence="2" id="KW-1133">Transmembrane helix</keyword>
<dbReference type="EMBL" id="FONG01000007">
    <property type="protein sequence ID" value="SFF00851.1"/>
    <property type="molecule type" value="Genomic_DNA"/>
</dbReference>
<feature type="transmembrane region" description="Helical" evidence="2">
    <location>
        <begin position="123"/>
        <end position="149"/>
    </location>
</feature>
<sequence>MTTHPEGASPAPGADRRTAPNWIPRAAPGTGRGTGRGTTPGAVVTVVRYLLLDRMMYLVLPWAWAAFGFVLDVVVLRLTPAGHTDHRWVGGLAAVFLVTFTVGVQSVVRALPYALTLGVSRRTYFLGATALAVAMAACFGLLVGVGQIAERATGGWGMHMAYFRVPYLLDGPWYLSWLTASVVFVLLFVYGMWYGLVFRRGGLPGCTAFGAAQLTVLALAAVVTTWAHGWHRIGHFFAAVTATGVTGLLAAAVVVLIVGGFATIRRLAV</sequence>
<name>A0A1I2F8H0_9ACTN</name>
<keyword evidence="4" id="KW-1185">Reference proteome</keyword>
<feature type="transmembrane region" description="Helical" evidence="2">
    <location>
        <begin position="174"/>
        <end position="196"/>
    </location>
</feature>
<keyword evidence="2" id="KW-0472">Membrane</keyword>
<keyword evidence="2" id="KW-0812">Transmembrane</keyword>
<feature type="transmembrane region" description="Helical" evidence="2">
    <location>
        <begin position="208"/>
        <end position="230"/>
    </location>
</feature>
<feature type="transmembrane region" description="Helical" evidence="2">
    <location>
        <begin position="57"/>
        <end position="76"/>
    </location>
</feature>
<dbReference type="STRING" id="380248.SAMN05216251_107191"/>
<gene>
    <name evidence="3" type="ORF">SAMN05216251_107191</name>
</gene>
<feature type="transmembrane region" description="Helical" evidence="2">
    <location>
        <begin position="88"/>
        <end position="111"/>
    </location>
</feature>
<feature type="region of interest" description="Disordered" evidence="1">
    <location>
        <begin position="1"/>
        <end position="37"/>
    </location>
</feature>
<evidence type="ECO:0000256" key="2">
    <source>
        <dbReference type="SAM" id="Phobius"/>
    </source>
</evidence>
<dbReference type="Proteomes" id="UP000199323">
    <property type="component" value="Unassembled WGS sequence"/>
</dbReference>
<feature type="transmembrane region" description="Helical" evidence="2">
    <location>
        <begin position="236"/>
        <end position="264"/>
    </location>
</feature>
<reference evidence="4" key="1">
    <citation type="submission" date="2016-10" db="EMBL/GenBank/DDBJ databases">
        <authorList>
            <person name="Varghese N."/>
            <person name="Submissions S."/>
        </authorList>
    </citation>
    <scope>NUCLEOTIDE SEQUENCE [LARGE SCALE GENOMIC DNA]</scope>
    <source>
        <strain evidence="4">CGMCC 4.3510</strain>
    </source>
</reference>
<organism evidence="3 4">
    <name type="scientific">Actinacidiphila alni</name>
    <dbReference type="NCBI Taxonomy" id="380248"/>
    <lineage>
        <taxon>Bacteria</taxon>
        <taxon>Bacillati</taxon>
        <taxon>Actinomycetota</taxon>
        <taxon>Actinomycetes</taxon>
        <taxon>Kitasatosporales</taxon>
        <taxon>Streptomycetaceae</taxon>
        <taxon>Actinacidiphila</taxon>
    </lineage>
</organism>
<accession>A0A1I2F8H0</accession>
<dbReference type="AlphaFoldDB" id="A0A1I2F8H0"/>
<dbReference type="RefSeq" id="WP_218160069.1">
    <property type="nucleotide sequence ID" value="NZ_FONG01000007.1"/>
</dbReference>
<protein>
    <submittedName>
        <fullName evidence="3">Uncharacterized protein</fullName>
    </submittedName>
</protein>